<keyword evidence="4 7" id="KW-0472">Membrane</keyword>
<keyword evidence="9" id="KW-1185">Reference proteome</keyword>
<dbReference type="GO" id="GO:0008932">
    <property type="term" value="F:lytic endotransglycosylase activity"/>
    <property type="evidence" value="ECO:0007669"/>
    <property type="project" value="UniProtKB-UniRule"/>
</dbReference>
<evidence type="ECO:0000256" key="5">
    <source>
        <dbReference type="ARBA" id="ARBA00023239"/>
    </source>
</evidence>
<dbReference type="GO" id="GO:0005886">
    <property type="term" value="C:plasma membrane"/>
    <property type="evidence" value="ECO:0007669"/>
    <property type="project" value="UniProtKB-SubCell"/>
</dbReference>
<dbReference type="Gene3D" id="3.30.160.60">
    <property type="entry name" value="Classic Zinc Finger"/>
    <property type="match status" value="1"/>
</dbReference>
<evidence type="ECO:0000256" key="7">
    <source>
        <dbReference type="HAMAP-Rule" id="MF_02065"/>
    </source>
</evidence>
<organism evidence="8 9">
    <name type="scientific">Pyruvatibacter mobilis</name>
    <dbReference type="NCBI Taxonomy" id="1712261"/>
    <lineage>
        <taxon>Bacteria</taxon>
        <taxon>Pseudomonadati</taxon>
        <taxon>Pseudomonadota</taxon>
        <taxon>Alphaproteobacteria</taxon>
        <taxon>Hyphomicrobiales</taxon>
        <taxon>Parvibaculaceae</taxon>
        <taxon>Pyruvatibacter</taxon>
    </lineage>
</organism>
<keyword evidence="1 7" id="KW-1003">Cell membrane</keyword>
<evidence type="ECO:0000256" key="1">
    <source>
        <dbReference type="ARBA" id="ARBA00022475"/>
    </source>
</evidence>
<dbReference type="PANTHER" id="PTHR30518">
    <property type="entry name" value="ENDOLYTIC MUREIN TRANSGLYCOSYLASE"/>
    <property type="match status" value="1"/>
</dbReference>
<dbReference type="Pfam" id="PF02618">
    <property type="entry name" value="YceG"/>
    <property type="match status" value="1"/>
</dbReference>
<feature type="transmembrane region" description="Helical" evidence="7">
    <location>
        <begin position="26"/>
        <end position="48"/>
    </location>
</feature>
<dbReference type="AlphaFoldDB" id="A0A845QAF3"/>
<dbReference type="CDD" id="cd08010">
    <property type="entry name" value="MltG_like"/>
    <property type="match status" value="1"/>
</dbReference>
<keyword evidence="5 7" id="KW-0456">Lyase</keyword>
<dbReference type="PANTHER" id="PTHR30518:SF2">
    <property type="entry name" value="ENDOLYTIC MUREIN TRANSGLYCOSYLASE"/>
    <property type="match status" value="1"/>
</dbReference>
<feature type="site" description="Important for catalytic activity" evidence="7">
    <location>
        <position position="224"/>
    </location>
</feature>
<dbReference type="HAMAP" id="MF_02065">
    <property type="entry name" value="MltG"/>
    <property type="match status" value="1"/>
</dbReference>
<dbReference type="NCBIfam" id="TIGR00247">
    <property type="entry name" value="endolytic transglycosylase MltG"/>
    <property type="match status" value="1"/>
</dbReference>
<evidence type="ECO:0000256" key="3">
    <source>
        <dbReference type="ARBA" id="ARBA00022989"/>
    </source>
</evidence>
<evidence type="ECO:0000256" key="6">
    <source>
        <dbReference type="ARBA" id="ARBA00023316"/>
    </source>
</evidence>
<evidence type="ECO:0000313" key="8">
    <source>
        <dbReference type="EMBL" id="NBG95522.1"/>
    </source>
</evidence>
<keyword evidence="7" id="KW-0997">Cell inner membrane</keyword>
<dbReference type="GO" id="GO:0071555">
    <property type="term" value="P:cell wall organization"/>
    <property type="evidence" value="ECO:0007669"/>
    <property type="project" value="UniProtKB-KW"/>
</dbReference>
<proteinExistence type="inferred from homology"/>
<gene>
    <name evidence="7 8" type="primary">mltG</name>
    <name evidence="8" type="ORF">GTQ45_07225</name>
</gene>
<evidence type="ECO:0000256" key="4">
    <source>
        <dbReference type="ARBA" id="ARBA00023136"/>
    </source>
</evidence>
<dbReference type="EMBL" id="WXYQ01000005">
    <property type="protein sequence ID" value="NBG95522.1"/>
    <property type="molecule type" value="Genomic_DNA"/>
</dbReference>
<name>A0A845QAF3_9HYPH</name>
<dbReference type="RefSeq" id="WP_160587481.1">
    <property type="nucleotide sequence ID" value="NZ_BMHN01000001.1"/>
</dbReference>
<comment type="subcellular location">
    <subcellularLocation>
        <location evidence="7">Cell inner membrane</location>
        <topology evidence="7">Single-pass membrane protein</topology>
    </subcellularLocation>
</comment>
<keyword evidence="3 7" id="KW-1133">Transmembrane helix</keyword>
<comment type="similarity">
    <text evidence="7">Belongs to the transglycosylase MltG family.</text>
</comment>
<accession>A0A845QAF3</accession>
<dbReference type="OrthoDB" id="9814591at2"/>
<reference evidence="8 9" key="1">
    <citation type="journal article" date="2016" name="Int. J. Syst. Evol. Microbiol.">
        <title>Pyruvatibacter mobilis gen. nov., sp. nov., a marine bacterium from the culture broth of Picochlorum sp. 122.</title>
        <authorList>
            <person name="Wang G."/>
            <person name="Tang M."/>
            <person name="Wu H."/>
            <person name="Dai S."/>
            <person name="Li T."/>
            <person name="Chen C."/>
            <person name="He H."/>
            <person name="Fan J."/>
            <person name="Xiang W."/>
            <person name="Li X."/>
        </authorList>
    </citation>
    <scope>NUCLEOTIDE SEQUENCE [LARGE SCALE GENOMIC DNA]</scope>
    <source>
        <strain evidence="8 9">GYP-11</strain>
    </source>
</reference>
<dbReference type="Proteomes" id="UP000470384">
    <property type="component" value="Unassembled WGS sequence"/>
</dbReference>
<keyword evidence="2 7" id="KW-0812">Transmembrane</keyword>
<dbReference type="EC" id="4.2.2.29" evidence="7"/>
<evidence type="ECO:0000313" key="9">
    <source>
        <dbReference type="Proteomes" id="UP000470384"/>
    </source>
</evidence>
<sequence length="349" mass="38815">MDQTPPTDDTPAAPVQGRKRRAARRVLWLLTALVILAVIVGTPAWLAWRGFTGPSAIPERTTVLIEEGSGLGRIARQLEREGLVADALMFRLGVQAFGEASSLKAGEYEIPRHASMRQIMRILVDGKPILHPITLFEGMTSWEVVEHLKLQPVLTGTVPIVPAEGTLLPETYLVTRGTSRQEVIDRMQRAQAKLIDDLWDERAEGLPFTTIAEALVLASIVEKETGKGDERDKAASVFINRLERGMRLQSDPTIIYGITKGQGPLGRRIRRSEIDRATPWNTYQVDGLPPTPICNPGAAAIEAVLNPAETEYLFFVADGTGGHAFARTNREHERNVRKWRRIQRERGLR</sequence>
<protein>
    <recommendedName>
        <fullName evidence="7">Endolytic murein transglycosylase</fullName>
        <ecNumber evidence="7">4.2.2.29</ecNumber>
    </recommendedName>
    <alternativeName>
        <fullName evidence="7">Peptidoglycan lytic transglycosylase</fullName>
    </alternativeName>
    <alternativeName>
        <fullName evidence="7">Peptidoglycan polymerization terminase</fullName>
    </alternativeName>
</protein>
<dbReference type="GeneID" id="300655012"/>
<dbReference type="GO" id="GO:0009252">
    <property type="term" value="P:peptidoglycan biosynthetic process"/>
    <property type="evidence" value="ECO:0007669"/>
    <property type="project" value="UniProtKB-UniRule"/>
</dbReference>
<comment type="function">
    <text evidence="7">Functions as a peptidoglycan terminase that cleaves nascent peptidoglycan strands endolytically to terminate their elongation.</text>
</comment>
<keyword evidence="6 7" id="KW-0961">Cell wall biogenesis/degradation</keyword>
<dbReference type="InterPro" id="IPR003770">
    <property type="entry name" value="MLTG-like"/>
</dbReference>
<dbReference type="Gene3D" id="3.30.1490.480">
    <property type="entry name" value="Endolytic murein transglycosylase"/>
    <property type="match status" value="1"/>
</dbReference>
<evidence type="ECO:0000256" key="2">
    <source>
        <dbReference type="ARBA" id="ARBA00022692"/>
    </source>
</evidence>
<comment type="catalytic activity">
    <reaction evidence="7">
        <text>a peptidoglycan chain = a peptidoglycan chain with N-acetyl-1,6-anhydromuramyl-[peptide] at the reducing end + a peptidoglycan chain with N-acetylglucosamine at the non-reducing end.</text>
        <dbReference type="EC" id="4.2.2.29"/>
    </reaction>
</comment>
<comment type="caution">
    <text evidence="8">The sequence shown here is derived from an EMBL/GenBank/DDBJ whole genome shotgun (WGS) entry which is preliminary data.</text>
</comment>